<dbReference type="OrthoDB" id="10250354at2759"/>
<protein>
    <submittedName>
        <fullName evidence="3">Heat shock 40 kDa</fullName>
    </submittedName>
</protein>
<dbReference type="InterPro" id="IPR001623">
    <property type="entry name" value="DnaJ_domain"/>
</dbReference>
<dbReference type="PANTHER" id="PTHR44094:SF8">
    <property type="entry name" value="DNAJ HEAT SHOCK N-TERMINAL DOMAIN-CONTAINING PROTEIN-RELATED"/>
    <property type="match status" value="1"/>
</dbReference>
<comment type="caution">
    <text evidence="3">The sequence shown here is derived from an EMBL/GenBank/DDBJ whole genome shotgun (WGS) entry which is preliminary data.</text>
</comment>
<feature type="domain" description="J" evidence="2">
    <location>
        <begin position="159"/>
        <end position="224"/>
    </location>
</feature>
<organism evidence="3 4">
    <name type="scientific">Micractinium conductrix</name>
    <dbReference type="NCBI Taxonomy" id="554055"/>
    <lineage>
        <taxon>Eukaryota</taxon>
        <taxon>Viridiplantae</taxon>
        <taxon>Chlorophyta</taxon>
        <taxon>core chlorophytes</taxon>
        <taxon>Trebouxiophyceae</taxon>
        <taxon>Chlorellales</taxon>
        <taxon>Chlorellaceae</taxon>
        <taxon>Chlorella clade</taxon>
        <taxon>Micractinium</taxon>
    </lineage>
</organism>
<feature type="region of interest" description="Disordered" evidence="1">
    <location>
        <begin position="403"/>
        <end position="428"/>
    </location>
</feature>
<dbReference type="InterPro" id="IPR018253">
    <property type="entry name" value="DnaJ_domain_CS"/>
</dbReference>
<dbReference type="STRING" id="554055.A0A2P6VLW9"/>
<dbReference type="SUPFAM" id="SSF46565">
    <property type="entry name" value="Chaperone J-domain"/>
    <property type="match status" value="1"/>
</dbReference>
<dbReference type="AlphaFoldDB" id="A0A2P6VLW9"/>
<feature type="compositionally biased region" description="Basic and acidic residues" evidence="1">
    <location>
        <begin position="577"/>
        <end position="604"/>
    </location>
</feature>
<dbReference type="Gene3D" id="1.10.287.110">
    <property type="entry name" value="DnaJ domain"/>
    <property type="match status" value="1"/>
</dbReference>
<dbReference type="PROSITE" id="PS00636">
    <property type="entry name" value="DNAJ_1"/>
    <property type="match status" value="1"/>
</dbReference>
<dbReference type="PRINTS" id="PR00625">
    <property type="entry name" value="JDOMAIN"/>
</dbReference>
<name>A0A2P6VLW9_9CHLO</name>
<dbReference type="SMART" id="SM00271">
    <property type="entry name" value="DnaJ"/>
    <property type="match status" value="1"/>
</dbReference>
<evidence type="ECO:0000313" key="4">
    <source>
        <dbReference type="Proteomes" id="UP000239649"/>
    </source>
</evidence>
<dbReference type="InterPro" id="IPR026894">
    <property type="entry name" value="DnaJ_X"/>
</dbReference>
<dbReference type="Pfam" id="PF14308">
    <property type="entry name" value="DnaJ-X"/>
    <property type="match status" value="1"/>
</dbReference>
<keyword evidence="3" id="KW-0346">Stress response</keyword>
<evidence type="ECO:0000313" key="3">
    <source>
        <dbReference type="EMBL" id="PSC75055.1"/>
    </source>
</evidence>
<dbReference type="Proteomes" id="UP000239649">
    <property type="component" value="Unassembled WGS sequence"/>
</dbReference>
<dbReference type="CDD" id="cd06257">
    <property type="entry name" value="DnaJ"/>
    <property type="match status" value="1"/>
</dbReference>
<proteinExistence type="predicted"/>
<keyword evidence="4" id="KW-1185">Reference proteome</keyword>
<feature type="region of interest" description="Disordered" evidence="1">
    <location>
        <begin position="542"/>
        <end position="623"/>
    </location>
</feature>
<gene>
    <name evidence="3" type="ORF">C2E20_1762</name>
</gene>
<evidence type="ECO:0000259" key="2">
    <source>
        <dbReference type="PROSITE" id="PS50076"/>
    </source>
</evidence>
<feature type="region of interest" description="Disordered" evidence="1">
    <location>
        <begin position="107"/>
        <end position="159"/>
    </location>
</feature>
<feature type="compositionally biased region" description="Low complexity" evidence="1">
    <location>
        <begin position="403"/>
        <end position="420"/>
    </location>
</feature>
<dbReference type="InterPro" id="IPR052423">
    <property type="entry name" value="EMIR"/>
</dbReference>
<accession>A0A2P6VLW9</accession>
<sequence>MEREAPTSNDDLAQETFESVFSLRKPRDLKGGLASGAKSIAKGVLAGAVGLVAAPVIGAHQEGFKGFAKGAAAGIAGAVLLPVTGVAVGAAQVVRGAANTPEAVKQAASGKQWDESTRTWIDPPGWALVPDSDINSGGAGPRTEWRRRQGGGKEQSGPDYYELLGVAPDASPEEIKKQYYLLARRMHPDKNPGDPEANAKFQALGEAYQVLGNEELRKRYDEHGREGLDVNFVDSAEFFSALFGSDRFEHLVGELMLAAAARLGGDFQPAQLKRMQHAREDRLTVLLGALLRRYLEGDVAGFKESMAVEAAELATASYGPVMLQTIGRVYKTQADILLGGFFDGGLTALRAKGRGLKAQLSAASLALKVYQKQQEIAQLDAIEQQAKERVQLESATAAKSVVDAQEAAQQREQQQQQQQGGVAGGSGAAQQGAAAADAAAAEAVDTVEQQQAAVAAAALAAAAAAAERAKLEEQSLPLMLEAMWAANRIDIEATVRHVCRRLINDEKASKAHRKVRAEALRELGCIFLEAAAMAAERAAAACGGGGAAGAGSPQGQQRQQQPVSTVAAAAGGGVLSAEERRRERDEEEKRRQEEAAQRAKRTMEDAMMSVMQRRMQQDDAAAR</sequence>
<dbReference type="PROSITE" id="PS50076">
    <property type="entry name" value="DNAJ_2"/>
    <property type="match status" value="1"/>
</dbReference>
<dbReference type="InterPro" id="IPR036869">
    <property type="entry name" value="J_dom_sf"/>
</dbReference>
<feature type="compositionally biased region" description="Low complexity" evidence="1">
    <location>
        <begin position="550"/>
        <end position="561"/>
    </location>
</feature>
<evidence type="ECO:0000256" key="1">
    <source>
        <dbReference type="SAM" id="MobiDB-lite"/>
    </source>
</evidence>
<dbReference type="Pfam" id="PF00226">
    <property type="entry name" value="DnaJ"/>
    <property type="match status" value="1"/>
</dbReference>
<dbReference type="EMBL" id="LHPF02000003">
    <property type="protein sequence ID" value="PSC75055.1"/>
    <property type="molecule type" value="Genomic_DNA"/>
</dbReference>
<reference evidence="3 4" key="1">
    <citation type="journal article" date="2018" name="Plant J.">
        <title>Genome sequences of Chlorella sorokiniana UTEX 1602 and Micractinium conductrix SAG 241.80: implications to maltose excretion by a green alga.</title>
        <authorList>
            <person name="Arriola M.B."/>
            <person name="Velmurugan N."/>
            <person name="Zhang Y."/>
            <person name="Plunkett M.H."/>
            <person name="Hondzo H."/>
            <person name="Barney B.M."/>
        </authorList>
    </citation>
    <scope>NUCLEOTIDE SEQUENCE [LARGE SCALE GENOMIC DNA]</scope>
    <source>
        <strain evidence="3 4">SAG 241.80</strain>
    </source>
</reference>
<dbReference type="PANTHER" id="PTHR44094">
    <property type="entry name" value="DNAJ HEAT SHOCK N-TERMINAL DOMAIN-CONTAINING PROTEIN"/>
    <property type="match status" value="1"/>
</dbReference>